<gene>
    <name evidence="3" type="primary">tnp</name>
    <name evidence="3" type="ORF">mgI482</name>
    <name evidence="2" type="ORF">ORF14</name>
</gene>
<proteinExistence type="predicted"/>
<reference evidence="2" key="1">
    <citation type="submission" date="2003-07" db="EMBL/GenBank/DDBJ databases">
        <title>Characterization of a spontaneous nonmagnetic mutant of Magnetospirillum gryphiswaldense reveals a large deletion comprising a putative magnetosome island.</title>
        <authorList>
            <person name="Schuebbe S."/>
            <person name="Kube M."/>
            <person name="Scheffel A."/>
            <person name="Wawer C."/>
            <person name="Heyen U."/>
            <person name="Meyerdierks A."/>
            <person name="Madkour M.H."/>
            <person name="Mayer F."/>
            <person name="Reinhardt R."/>
            <person name="Schueler D."/>
        </authorList>
    </citation>
    <scope>NUCLEOTIDE SEQUENCE</scope>
</reference>
<dbReference type="EMBL" id="AM085146">
    <property type="protein sequence ID" value="CAJ30111.1"/>
    <property type="molecule type" value="Genomic_DNA"/>
</dbReference>
<name>Q6NE66_9PROT</name>
<evidence type="ECO:0000256" key="1">
    <source>
        <dbReference type="SAM" id="Phobius"/>
    </source>
</evidence>
<dbReference type="EMBL" id="BX571797">
    <property type="protein sequence ID" value="CAE12027.1"/>
    <property type="molecule type" value="Genomic_DNA"/>
</dbReference>
<organism evidence="2">
    <name type="scientific">Magnetospirillum gryphiswaldense</name>
    <dbReference type="NCBI Taxonomy" id="55518"/>
    <lineage>
        <taxon>Bacteria</taxon>
        <taxon>Pseudomonadati</taxon>
        <taxon>Pseudomonadota</taxon>
        <taxon>Alphaproteobacteria</taxon>
        <taxon>Rhodospirillales</taxon>
        <taxon>Rhodospirillaceae</taxon>
        <taxon>Magnetospirillum</taxon>
    </lineage>
</organism>
<dbReference type="AlphaFoldDB" id="Q6NE66"/>
<sequence length="317" mass="35060">MPSPQFAHRRRRGRALVAAICEDALDERKQAADLLQYRQCAVAVLDIGGLDVGRQDHAERVDDDVALLAFDLLARVVTRRIDPRPPFSALLTLWLSMIAAVGLASFPAISRTSTKSAWWMRARVPSHFPQPEILMHGAPGRQVLGKCPPLATGHQHIKHPVQHLADVHRPLATAPFRRRNQRLHHCPFFIRQVAGIAQPMPLINPTALFRPHAAPRIRLESHRITTDSLNSRTFRTGLNNAKAELFGNMAFMLPDMRSTSDRYPPGSRHLSGTSAVAPLCQIQPSCLRPVSLPPCPVGVGACTHVDRPQYRGAPSLV</sequence>
<reference evidence="3" key="2">
    <citation type="journal article" date="2005" name="J. Bacteriol.">
        <title>A hypervariable 130-kilobase genomic region of Magnetospirillum gryphiswaldense comprises a magnetosome island which undergoes frequent rearrangements during stationary growth.</title>
        <authorList>
            <person name="Ullrich S."/>
            <person name="Kube M."/>
            <person name="Schuebbe S."/>
            <person name="Reinhardt R."/>
            <person name="Schueler D."/>
        </authorList>
    </citation>
    <scope>NUCLEOTIDE SEQUENCE</scope>
    <source>
        <strain evidence="3">MSR-1</strain>
    </source>
</reference>
<evidence type="ECO:0000313" key="3">
    <source>
        <dbReference type="EMBL" id="CAJ30111.1"/>
    </source>
</evidence>
<keyword evidence="1" id="KW-1133">Transmembrane helix</keyword>
<keyword evidence="1" id="KW-0812">Transmembrane</keyword>
<feature type="transmembrane region" description="Helical" evidence="1">
    <location>
        <begin position="87"/>
        <end position="106"/>
    </location>
</feature>
<evidence type="ECO:0000313" key="2">
    <source>
        <dbReference type="EMBL" id="CAE12027.1"/>
    </source>
</evidence>
<protein>
    <submittedName>
        <fullName evidence="2">Putative transposase</fullName>
    </submittedName>
</protein>
<accession>Q6NE66</accession>
<keyword evidence="1" id="KW-0472">Membrane</keyword>